<dbReference type="AlphaFoldDB" id="A0A8B6BZ06"/>
<evidence type="ECO:0000313" key="2">
    <source>
        <dbReference type="Proteomes" id="UP000596742"/>
    </source>
</evidence>
<name>A0A8B6BZ06_MYTGA</name>
<keyword evidence="2" id="KW-1185">Reference proteome</keyword>
<protein>
    <recommendedName>
        <fullName evidence="3">C-type lectin domain-containing protein</fullName>
    </recommendedName>
</protein>
<evidence type="ECO:0000313" key="1">
    <source>
        <dbReference type="EMBL" id="VDH97394.1"/>
    </source>
</evidence>
<dbReference type="SUPFAM" id="SSF56436">
    <property type="entry name" value="C-type lectin-like"/>
    <property type="match status" value="1"/>
</dbReference>
<dbReference type="PANTHER" id="PTHR45710:SF26">
    <property type="entry name" value="RH26557P"/>
    <property type="match status" value="1"/>
</dbReference>
<dbReference type="Proteomes" id="UP000596742">
    <property type="component" value="Unassembled WGS sequence"/>
</dbReference>
<dbReference type="EMBL" id="UYJE01000892">
    <property type="protein sequence ID" value="VDH97394.1"/>
    <property type="molecule type" value="Genomic_DNA"/>
</dbReference>
<dbReference type="PANTHER" id="PTHR45710">
    <property type="entry name" value="C-TYPE LECTIN DOMAIN-CONTAINING PROTEIN 180"/>
    <property type="match status" value="1"/>
</dbReference>
<dbReference type="InterPro" id="IPR016186">
    <property type="entry name" value="C-type_lectin-like/link_sf"/>
</dbReference>
<accession>A0A8B6BZ06</accession>
<dbReference type="InterPro" id="IPR016187">
    <property type="entry name" value="CTDL_fold"/>
</dbReference>
<dbReference type="OrthoDB" id="6285913at2759"/>
<proteinExistence type="predicted"/>
<gene>
    <name evidence="1" type="ORF">MGAL_10B075358</name>
</gene>
<comment type="caution">
    <text evidence="1">The sequence shown here is derived from an EMBL/GenBank/DDBJ whole genome shotgun (WGS) entry which is preliminary data.</text>
</comment>
<sequence length="121" mass="13596">MNFINTEDRKVILSSLTLKIETAPSSIACSTLCCMLESCFYASYNKNVQEESCCPQNEFSGDALMMKKSTGSISCPNGWFKNDNKCYYFSDDTTNWNDAKSTCEAYGAMLIEVIQVVNWTL</sequence>
<evidence type="ECO:0008006" key="3">
    <source>
        <dbReference type="Google" id="ProtNLM"/>
    </source>
</evidence>
<organism evidence="1 2">
    <name type="scientific">Mytilus galloprovincialis</name>
    <name type="common">Mediterranean mussel</name>
    <dbReference type="NCBI Taxonomy" id="29158"/>
    <lineage>
        <taxon>Eukaryota</taxon>
        <taxon>Metazoa</taxon>
        <taxon>Spiralia</taxon>
        <taxon>Lophotrochozoa</taxon>
        <taxon>Mollusca</taxon>
        <taxon>Bivalvia</taxon>
        <taxon>Autobranchia</taxon>
        <taxon>Pteriomorphia</taxon>
        <taxon>Mytilida</taxon>
        <taxon>Mytiloidea</taxon>
        <taxon>Mytilidae</taxon>
        <taxon>Mytilinae</taxon>
        <taxon>Mytilus</taxon>
    </lineage>
</organism>
<dbReference type="InterPro" id="IPR050828">
    <property type="entry name" value="C-type_lectin/matrix_domain"/>
</dbReference>
<dbReference type="Gene3D" id="3.10.100.10">
    <property type="entry name" value="Mannose-Binding Protein A, subunit A"/>
    <property type="match status" value="1"/>
</dbReference>
<reference evidence="1" key="1">
    <citation type="submission" date="2018-11" db="EMBL/GenBank/DDBJ databases">
        <authorList>
            <person name="Alioto T."/>
            <person name="Alioto T."/>
        </authorList>
    </citation>
    <scope>NUCLEOTIDE SEQUENCE</scope>
</reference>